<evidence type="ECO:0000313" key="3">
    <source>
        <dbReference type="Proteomes" id="UP000294597"/>
    </source>
</evidence>
<keyword evidence="1" id="KW-1133">Transmembrane helix</keyword>
<sequence>MNLEALKLEEISFQESQEIEGGVAVPVAVAVVAAGATVVGVIVVGAVVGYGIYKFVDWATS</sequence>
<name>A0A4R5CU14_9FLAO</name>
<feature type="transmembrane region" description="Helical" evidence="1">
    <location>
        <begin position="23"/>
        <end position="53"/>
    </location>
</feature>
<keyword evidence="1" id="KW-0812">Transmembrane</keyword>
<protein>
    <submittedName>
        <fullName evidence="2">Class IIb bacteriocin, lactobin A/cerein 7B family</fullName>
    </submittedName>
</protein>
<evidence type="ECO:0000313" key="2">
    <source>
        <dbReference type="EMBL" id="TDE01964.1"/>
    </source>
</evidence>
<evidence type="ECO:0000256" key="1">
    <source>
        <dbReference type="SAM" id="Phobius"/>
    </source>
</evidence>
<accession>A0A4R5CU14</accession>
<comment type="caution">
    <text evidence="2">The sequence shown here is derived from an EMBL/GenBank/DDBJ whole genome shotgun (WGS) entry which is preliminary data.</text>
</comment>
<organism evidence="2 3">
    <name type="scientific">Flavobacterium hiemivividum</name>
    <dbReference type="NCBI Taxonomy" id="2541734"/>
    <lineage>
        <taxon>Bacteria</taxon>
        <taxon>Pseudomonadati</taxon>
        <taxon>Bacteroidota</taxon>
        <taxon>Flavobacteriia</taxon>
        <taxon>Flavobacteriales</taxon>
        <taxon>Flavobacteriaceae</taxon>
        <taxon>Flavobacterium</taxon>
    </lineage>
</organism>
<dbReference type="Proteomes" id="UP000294597">
    <property type="component" value="Unassembled WGS sequence"/>
</dbReference>
<gene>
    <name evidence="2" type="ORF">E0F98_14120</name>
</gene>
<dbReference type="RefSeq" id="WP_132112587.1">
    <property type="nucleotide sequence ID" value="NZ_SMFO01000013.1"/>
</dbReference>
<dbReference type="EMBL" id="SMFO01000013">
    <property type="protein sequence ID" value="TDE01964.1"/>
    <property type="molecule type" value="Genomic_DNA"/>
</dbReference>
<dbReference type="AlphaFoldDB" id="A0A4R5CU14"/>
<keyword evidence="1" id="KW-0472">Membrane</keyword>
<proteinExistence type="predicted"/>
<reference evidence="2 3" key="1">
    <citation type="submission" date="2019-03" db="EMBL/GenBank/DDBJ databases">
        <title>Flavobacterium TSA-D2 sp. nov., isolated from arctic soil.</title>
        <authorList>
            <person name="Chaudhary D.K."/>
        </authorList>
    </citation>
    <scope>NUCLEOTIDE SEQUENCE [LARGE SCALE GENOMIC DNA]</scope>
    <source>
        <strain evidence="2 3">TSA-D2</strain>
    </source>
</reference>
<keyword evidence="3" id="KW-1185">Reference proteome</keyword>